<dbReference type="GeneID" id="96954775"/>
<accession>A0ABD6A1U1</accession>
<evidence type="ECO:0000313" key="2">
    <source>
        <dbReference type="Proteomes" id="UP001596434"/>
    </source>
</evidence>
<sequence>MLAVFTVGFLLRRR</sequence>
<dbReference type="Proteomes" id="UP001596434">
    <property type="component" value="Unassembled WGS sequence"/>
</dbReference>
<name>A0ABD6A1U1_9EURY</name>
<keyword evidence="2" id="KW-1185">Reference proteome</keyword>
<proteinExistence type="predicted"/>
<comment type="caution">
    <text evidence="1">The sequence shown here is derived from an EMBL/GenBank/DDBJ whole genome shotgun (WGS) entry which is preliminary data.</text>
</comment>
<dbReference type="EMBL" id="JBHTAT010000001">
    <property type="protein sequence ID" value="MFC7256386.1"/>
    <property type="molecule type" value="Genomic_DNA"/>
</dbReference>
<organism evidence="1 2">
    <name type="scientific">Haloplanus litoreus</name>
    <dbReference type="NCBI Taxonomy" id="767515"/>
    <lineage>
        <taxon>Archaea</taxon>
        <taxon>Methanobacteriati</taxon>
        <taxon>Methanobacteriota</taxon>
        <taxon>Stenosarchaea group</taxon>
        <taxon>Halobacteria</taxon>
        <taxon>Halobacteriales</taxon>
        <taxon>Haloferacaceae</taxon>
        <taxon>Haloplanus</taxon>
    </lineage>
</organism>
<protein>
    <submittedName>
        <fullName evidence="1">Uncharacterized protein</fullName>
    </submittedName>
</protein>
<reference evidence="1 2" key="1">
    <citation type="journal article" date="2019" name="Int. J. Syst. Evol. Microbiol.">
        <title>The Global Catalogue of Microorganisms (GCM) 10K type strain sequencing project: providing services to taxonomists for standard genome sequencing and annotation.</title>
        <authorList>
            <consortium name="The Broad Institute Genomics Platform"/>
            <consortium name="The Broad Institute Genome Sequencing Center for Infectious Disease"/>
            <person name="Wu L."/>
            <person name="Ma J."/>
        </authorList>
    </citation>
    <scope>NUCLEOTIDE SEQUENCE [LARGE SCALE GENOMIC DNA]</scope>
    <source>
        <strain evidence="1 2">GX21</strain>
    </source>
</reference>
<dbReference type="RefSeq" id="WP_379706607.1">
    <property type="nucleotide sequence ID" value="NZ_JBHTAT010000001.1"/>
</dbReference>
<evidence type="ECO:0000313" key="1">
    <source>
        <dbReference type="EMBL" id="MFC7256386.1"/>
    </source>
</evidence>
<gene>
    <name evidence="1" type="ORF">ACFQKE_13955</name>
</gene>